<evidence type="ECO:0000256" key="1">
    <source>
        <dbReference type="ARBA" id="ARBA00009649"/>
    </source>
</evidence>
<reference evidence="4 5" key="1">
    <citation type="journal article" date="2015" name="Fungal Genet. Biol.">
        <title>Evolution of novel wood decay mechanisms in Agaricales revealed by the genome sequences of Fistulina hepatica and Cylindrobasidium torrendii.</title>
        <authorList>
            <person name="Floudas D."/>
            <person name="Held B.W."/>
            <person name="Riley R."/>
            <person name="Nagy L.G."/>
            <person name="Koehler G."/>
            <person name="Ransdell A.S."/>
            <person name="Younus H."/>
            <person name="Chow J."/>
            <person name="Chiniquy J."/>
            <person name="Lipzen A."/>
            <person name="Tritt A."/>
            <person name="Sun H."/>
            <person name="Haridas S."/>
            <person name="LaButti K."/>
            <person name="Ohm R.A."/>
            <person name="Kues U."/>
            <person name="Blanchette R.A."/>
            <person name="Grigoriev I.V."/>
            <person name="Minto R.E."/>
            <person name="Hibbett D.S."/>
        </authorList>
    </citation>
    <scope>NUCLEOTIDE SEQUENCE [LARGE SCALE GENOMIC DNA]</scope>
    <source>
        <strain evidence="4 5">ATCC 64428</strain>
    </source>
</reference>
<comment type="similarity">
    <text evidence="1">Belongs to the protein-tyrosine phosphatase family. Non-receptor class subfamily.</text>
</comment>
<accession>A0A0D7AJP9</accession>
<feature type="domain" description="Tyrosine-protein phosphatase" evidence="2">
    <location>
        <begin position="58"/>
        <end position="390"/>
    </location>
</feature>
<evidence type="ECO:0000313" key="5">
    <source>
        <dbReference type="Proteomes" id="UP000054144"/>
    </source>
</evidence>
<organism evidence="4 5">
    <name type="scientific">Fistulina hepatica ATCC 64428</name>
    <dbReference type="NCBI Taxonomy" id="1128425"/>
    <lineage>
        <taxon>Eukaryota</taxon>
        <taxon>Fungi</taxon>
        <taxon>Dikarya</taxon>
        <taxon>Basidiomycota</taxon>
        <taxon>Agaricomycotina</taxon>
        <taxon>Agaricomycetes</taxon>
        <taxon>Agaricomycetidae</taxon>
        <taxon>Agaricales</taxon>
        <taxon>Fistulinaceae</taxon>
        <taxon>Fistulina</taxon>
    </lineage>
</organism>
<dbReference type="EMBL" id="KN881648">
    <property type="protein sequence ID" value="KIY51792.1"/>
    <property type="molecule type" value="Genomic_DNA"/>
</dbReference>
<evidence type="ECO:0000313" key="4">
    <source>
        <dbReference type="EMBL" id="KIY51792.1"/>
    </source>
</evidence>
<dbReference type="SUPFAM" id="SSF52799">
    <property type="entry name" value="(Phosphotyrosine protein) phosphatases II"/>
    <property type="match status" value="1"/>
</dbReference>
<dbReference type="Gene3D" id="3.90.190.10">
    <property type="entry name" value="Protein tyrosine phosphatase superfamily"/>
    <property type="match status" value="1"/>
</dbReference>
<dbReference type="Proteomes" id="UP000054144">
    <property type="component" value="Unassembled WGS sequence"/>
</dbReference>
<keyword evidence="5" id="KW-1185">Reference proteome</keyword>
<dbReference type="PANTHER" id="PTHR19134">
    <property type="entry name" value="RECEPTOR-TYPE TYROSINE-PROTEIN PHOSPHATASE"/>
    <property type="match status" value="1"/>
</dbReference>
<evidence type="ECO:0000259" key="3">
    <source>
        <dbReference type="PROSITE" id="PS50056"/>
    </source>
</evidence>
<dbReference type="PROSITE" id="PS50056">
    <property type="entry name" value="TYR_PHOSPHATASE_2"/>
    <property type="match status" value="1"/>
</dbReference>
<dbReference type="PANTHER" id="PTHR19134:SF449">
    <property type="entry name" value="TYROSINE-PROTEIN PHOSPHATASE 1"/>
    <property type="match status" value="1"/>
</dbReference>
<sequence length="395" mass="43671">MTRCGSPSLQWLIDAQSEDHQDLVLRVLEAREDLRCHARYVSQYHHKLPLLGRLPRGIDSNAVSYYSVSAATTPETIHHNRYVDVLPFDRTRVLASGKSCCSDDGSDVDEGRYLNANWILERFGGKWWIASQAPLPHTAHAFLSLIYDPITLPSPHTSDTSLRHCCRRSALQSRVRTVVQLTQNVEHGRRKAHTYFPGEIGQTEVVSSEQNASSAPLRVTLLDSKTAPSARCVISTVSISSCLEDSGNEAVTFRHLLYTAWPDHGVPLPEDRASLLEFVKLVDSTNRCAEVSGDASRDPDPPVIVGCSAGIGRTGTFIALSSLLRDQGVLPPPAHPTPFSVLQPSPLGELSEDVKWDHVALEVDTLREQRPGMVQRDEQLFSIYALLHDGCLTSR</sequence>
<dbReference type="SMART" id="SM00194">
    <property type="entry name" value="PTPc"/>
    <property type="match status" value="1"/>
</dbReference>
<dbReference type="InterPro" id="IPR003595">
    <property type="entry name" value="Tyr_Pase_cat"/>
</dbReference>
<dbReference type="InterPro" id="IPR050348">
    <property type="entry name" value="Protein-Tyr_Phosphatase"/>
</dbReference>
<dbReference type="Pfam" id="PF00102">
    <property type="entry name" value="Y_phosphatase"/>
    <property type="match status" value="2"/>
</dbReference>
<dbReference type="GO" id="GO:0004725">
    <property type="term" value="F:protein tyrosine phosphatase activity"/>
    <property type="evidence" value="ECO:0007669"/>
    <property type="project" value="InterPro"/>
</dbReference>
<dbReference type="PRINTS" id="PR00700">
    <property type="entry name" value="PRTYPHPHTASE"/>
</dbReference>
<gene>
    <name evidence="4" type="ORF">FISHEDRAFT_70516</name>
</gene>
<name>A0A0D7AJP9_9AGAR</name>
<evidence type="ECO:0000259" key="2">
    <source>
        <dbReference type="PROSITE" id="PS50055"/>
    </source>
</evidence>
<feature type="domain" description="Tyrosine specific protein phosphatases" evidence="3">
    <location>
        <begin position="276"/>
        <end position="381"/>
    </location>
</feature>
<dbReference type="InterPro" id="IPR000242">
    <property type="entry name" value="PTP_cat"/>
</dbReference>
<dbReference type="InterPro" id="IPR029021">
    <property type="entry name" value="Prot-tyrosine_phosphatase-like"/>
</dbReference>
<proteinExistence type="inferred from homology"/>
<dbReference type="PROSITE" id="PS50055">
    <property type="entry name" value="TYR_PHOSPHATASE_PTP"/>
    <property type="match status" value="1"/>
</dbReference>
<protein>
    <submittedName>
        <fullName evidence="4">Phosphatases II</fullName>
    </submittedName>
</protein>
<dbReference type="InterPro" id="IPR000387">
    <property type="entry name" value="Tyr_Pase_dom"/>
</dbReference>
<dbReference type="CDD" id="cd00047">
    <property type="entry name" value="PTPc"/>
    <property type="match status" value="1"/>
</dbReference>
<dbReference type="OrthoDB" id="10253954at2759"/>
<dbReference type="SMART" id="SM00404">
    <property type="entry name" value="PTPc_motif"/>
    <property type="match status" value="1"/>
</dbReference>
<dbReference type="AlphaFoldDB" id="A0A0D7AJP9"/>